<keyword evidence="2" id="KW-1185">Reference proteome</keyword>
<evidence type="ECO:0000313" key="1">
    <source>
        <dbReference type="EMBL" id="MDK4512591.1"/>
    </source>
</evidence>
<dbReference type="Proteomes" id="UP001173223">
    <property type="component" value="Unassembled WGS sequence"/>
</dbReference>
<evidence type="ECO:0000313" key="2">
    <source>
        <dbReference type="Proteomes" id="UP001173223"/>
    </source>
</evidence>
<dbReference type="EMBL" id="JAMGTK010000019">
    <property type="protein sequence ID" value="MDK4512591.1"/>
    <property type="molecule type" value="Genomic_DNA"/>
</dbReference>
<reference evidence="1" key="2">
    <citation type="submission" date="2022-04" db="EMBL/GenBank/DDBJ databases">
        <authorList>
            <person name="Livingstone P.G."/>
        </authorList>
    </citation>
    <scope>NUCLEOTIDE SEQUENCE</scope>
    <source>
        <strain evidence="1">BRON_8</strain>
    </source>
</reference>
<organism evidence="1 2">
    <name type="scientific">Fusobacterium necrophorum</name>
    <dbReference type="NCBI Taxonomy" id="859"/>
    <lineage>
        <taxon>Bacteria</taxon>
        <taxon>Fusobacteriati</taxon>
        <taxon>Fusobacteriota</taxon>
        <taxon>Fusobacteriia</taxon>
        <taxon>Fusobacteriales</taxon>
        <taxon>Fusobacteriaceae</taxon>
        <taxon>Fusobacterium</taxon>
    </lineage>
</organism>
<name>A0AAW6WCP2_9FUSO</name>
<reference evidence="1" key="1">
    <citation type="journal article" date="2022" name="Gene">
        <title>A genome-led study on the pathogenesis of Fusobacterium necrophorum infections.</title>
        <authorList>
            <person name="Thapa G."/>
            <person name="Jayal A."/>
            <person name="Sikazwe E."/>
            <person name="Perry T."/>
            <person name="Mohammed Al Balushi A."/>
            <person name="Livingstone P."/>
        </authorList>
    </citation>
    <scope>NUCLEOTIDE SEQUENCE</scope>
    <source>
        <strain evidence="1">BRON_8</strain>
    </source>
</reference>
<dbReference type="AlphaFoldDB" id="A0AAW6WCP2"/>
<sequence>MTSKKKYDELLTNFCGNRELIELLYECILDEEESREALYRATGAYPERRCLLMKLKYDLLEKREELTNGR</sequence>
<protein>
    <submittedName>
        <fullName evidence="1">Uncharacterized protein</fullName>
    </submittedName>
</protein>
<gene>
    <name evidence="1" type="ORF">MWG07_10045</name>
</gene>
<proteinExistence type="predicted"/>
<comment type="caution">
    <text evidence="1">The sequence shown here is derived from an EMBL/GenBank/DDBJ whole genome shotgun (WGS) entry which is preliminary data.</text>
</comment>
<accession>A0AAW6WCP2</accession>
<dbReference type="RefSeq" id="WP_285049225.1">
    <property type="nucleotide sequence ID" value="NZ_JAMGTK010000019.1"/>
</dbReference>